<dbReference type="Pfam" id="PF23500">
    <property type="entry name" value="DUF7133"/>
    <property type="match status" value="1"/>
</dbReference>
<dbReference type="Proteomes" id="UP000003919">
    <property type="component" value="Chromosome"/>
</dbReference>
<dbReference type="GO" id="GO:0020037">
    <property type="term" value="F:heme binding"/>
    <property type="evidence" value="ECO:0007669"/>
    <property type="project" value="InterPro"/>
</dbReference>
<dbReference type="HOGENOM" id="CLU_014205_0_0_10"/>
<dbReference type="InterPro" id="IPR011989">
    <property type="entry name" value="ARM-like"/>
</dbReference>
<dbReference type="SUPFAM" id="SSF46626">
    <property type="entry name" value="Cytochrome c"/>
    <property type="match status" value="1"/>
</dbReference>
<dbReference type="Pfam" id="PF00754">
    <property type="entry name" value="F5_F8_type_C"/>
    <property type="match status" value="1"/>
</dbReference>
<dbReference type="PROSITE" id="PS51007">
    <property type="entry name" value="CYTC"/>
    <property type="match status" value="1"/>
</dbReference>
<keyword evidence="2 4" id="KW-0479">Metal-binding</keyword>
<protein>
    <submittedName>
        <fullName evidence="7">L-sorbosone dehydrogenase</fullName>
    </submittedName>
</protein>
<dbReference type="InterPro" id="IPR011041">
    <property type="entry name" value="Quinoprot_gluc/sorb_DH_b-prop"/>
</dbReference>
<keyword evidence="3 4" id="KW-0408">Iron</keyword>
<dbReference type="InterPro" id="IPR000421">
    <property type="entry name" value="FA58C"/>
</dbReference>
<feature type="domain" description="F5/8 type C" evidence="5">
    <location>
        <begin position="754"/>
        <end position="895"/>
    </location>
</feature>
<dbReference type="InterPro" id="IPR008979">
    <property type="entry name" value="Galactose-bd-like_sf"/>
</dbReference>
<dbReference type="Gene3D" id="2.60.120.260">
    <property type="entry name" value="Galactose-binding domain-like"/>
    <property type="match status" value="1"/>
</dbReference>
<dbReference type="Gene3D" id="1.25.10.10">
    <property type="entry name" value="Leucine-rich Repeat Variant"/>
    <property type="match status" value="1"/>
</dbReference>
<dbReference type="Gene3D" id="1.10.760.10">
    <property type="entry name" value="Cytochrome c-like domain"/>
    <property type="match status" value="1"/>
</dbReference>
<keyword evidence="8" id="KW-1185">Reference proteome</keyword>
<reference evidence="7 8" key="1">
    <citation type="journal article" date="2011" name="J. Bacteriol.">
        <title>Complete genome sequence of Algoriphagus sp. PR1, bacterial prey of a colony-forming choanoflagellate.</title>
        <authorList>
            <person name="Alegado R.A."/>
            <person name="Ferriera S."/>
            <person name="Nusbaum C."/>
            <person name="Young S.K."/>
            <person name="Zeng Q."/>
            <person name="Imamovic A."/>
            <person name="Fairclough S.R."/>
            <person name="King N."/>
        </authorList>
    </citation>
    <scope>NUCLEOTIDE SEQUENCE [LARGE SCALE GENOMIC DNA]</scope>
    <source>
        <strain evidence="7 8">PR1</strain>
    </source>
</reference>
<dbReference type="GO" id="GO:0046872">
    <property type="term" value="F:metal ion binding"/>
    <property type="evidence" value="ECO:0007669"/>
    <property type="project" value="UniProtKB-KW"/>
</dbReference>
<evidence type="ECO:0000313" key="8">
    <source>
        <dbReference type="Proteomes" id="UP000003919"/>
    </source>
</evidence>
<evidence type="ECO:0000259" key="5">
    <source>
        <dbReference type="PROSITE" id="PS50022"/>
    </source>
</evidence>
<dbReference type="OrthoDB" id="9808161at2"/>
<dbReference type="eggNOG" id="COG2010">
    <property type="taxonomic scope" value="Bacteria"/>
</dbReference>
<dbReference type="Gene3D" id="2.120.10.30">
    <property type="entry name" value="TolB, C-terminal domain"/>
    <property type="match status" value="1"/>
</dbReference>
<name>A3HT34_9BACT</name>
<dbReference type="RefSeq" id="WP_008200922.1">
    <property type="nucleotide sequence ID" value="NZ_CM001023.1"/>
</dbReference>
<evidence type="ECO:0000256" key="3">
    <source>
        <dbReference type="ARBA" id="ARBA00023004"/>
    </source>
</evidence>
<comment type="caution">
    <text evidence="7">The sequence shown here is derived from an EMBL/GenBank/DDBJ whole genome shotgun (WGS) entry which is preliminary data.</text>
</comment>
<dbReference type="EMBL" id="CM001023">
    <property type="protein sequence ID" value="EAZ83002.2"/>
    <property type="molecule type" value="Genomic_DNA"/>
</dbReference>
<evidence type="ECO:0000256" key="4">
    <source>
        <dbReference type="PROSITE-ProRule" id="PRU00433"/>
    </source>
</evidence>
<dbReference type="SUPFAM" id="SSF50952">
    <property type="entry name" value="Soluble quinoprotein glucose dehydrogenase"/>
    <property type="match status" value="1"/>
</dbReference>
<dbReference type="STRING" id="388413.ALPR1_12315"/>
<dbReference type="PANTHER" id="PTHR33546">
    <property type="entry name" value="LARGE, MULTIFUNCTIONAL SECRETED PROTEIN-RELATED"/>
    <property type="match status" value="1"/>
</dbReference>
<evidence type="ECO:0000256" key="1">
    <source>
        <dbReference type="ARBA" id="ARBA00022617"/>
    </source>
</evidence>
<dbReference type="eggNOG" id="COG2133">
    <property type="taxonomic scope" value="Bacteria"/>
</dbReference>
<dbReference type="PANTHER" id="PTHR33546:SF1">
    <property type="entry name" value="LARGE, MULTIFUNCTIONAL SECRETED PROTEIN"/>
    <property type="match status" value="1"/>
</dbReference>
<organism evidence="7 8">
    <name type="scientific">Algoriphagus machipongonensis</name>
    <dbReference type="NCBI Taxonomy" id="388413"/>
    <lineage>
        <taxon>Bacteria</taxon>
        <taxon>Pseudomonadati</taxon>
        <taxon>Bacteroidota</taxon>
        <taxon>Cytophagia</taxon>
        <taxon>Cytophagales</taxon>
        <taxon>Cyclobacteriaceae</taxon>
        <taxon>Algoriphagus</taxon>
    </lineage>
</organism>
<feature type="domain" description="Cytochrome c" evidence="6">
    <location>
        <begin position="636"/>
        <end position="727"/>
    </location>
</feature>
<evidence type="ECO:0000259" key="6">
    <source>
        <dbReference type="PROSITE" id="PS51007"/>
    </source>
</evidence>
<keyword evidence="1 4" id="KW-0349">Heme</keyword>
<dbReference type="InterPro" id="IPR036909">
    <property type="entry name" value="Cyt_c-like_dom_sf"/>
</dbReference>
<dbReference type="InterPro" id="IPR055557">
    <property type="entry name" value="DUF7133"/>
</dbReference>
<evidence type="ECO:0000313" key="7">
    <source>
        <dbReference type="EMBL" id="EAZ83002.2"/>
    </source>
</evidence>
<dbReference type="SUPFAM" id="SSF48371">
    <property type="entry name" value="ARM repeat"/>
    <property type="match status" value="1"/>
</dbReference>
<dbReference type="InterPro" id="IPR011042">
    <property type="entry name" value="6-blade_b-propeller_TolB-like"/>
</dbReference>
<dbReference type="Pfam" id="PF00034">
    <property type="entry name" value="Cytochrom_C"/>
    <property type="match status" value="1"/>
</dbReference>
<dbReference type="eggNOG" id="COG1413">
    <property type="taxonomic scope" value="Bacteria"/>
</dbReference>
<dbReference type="PROSITE" id="PS50022">
    <property type="entry name" value="FA58C_3"/>
    <property type="match status" value="1"/>
</dbReference>
<dbReference type="GO" id="GO:0009055">
    <property type="term" value="F:electron transfer activity"/>
    <property type="evidence" value="ECO:0007669"/>
    <property type="project" value="InterPro"/>
</dbReference>
<accession>A3HT34</accession>
<dbReference type="InterPro" id="IPR009056">
    <property type="entry name" value="Cyt_c-like_dom"/>
</dbReference>
<dbReference type="EMBL" id="AAXU02000001">
    <property type="protein sequence ID" value="EAZ83002.2"/>
    <property type="molecule type" value="Genomic_DNA"/>
</dbReference>
<sequence length="895" mass="100919">MFGTNKTFLLSFVSLIVLSSCEPERSPFDVSPSESMDPKRLEEPYPKIELPEDIDLESPTWKGIDLSPQPPVIPVSANEEKKSFVLQPGFHIDPVLSEPQIREPAAIQFDGNGRMYVLELRTYMQDIDANGELMPTSRISRWEDQDNDGVYETGVVFLDSLVFPRYVVPFGPNTILSMESNEDHVYKYTDTDGDGKADKKELFVSGLGRSGNVEHQTSFLTWTLDNWMYSTYNSKRIRWTPDGVIQEPSGNPWGQWGVTQDNYGKIWFQDGAGGVPQGFQFPIVYGNYSVKGQWKDGFRIPFSLIKLEDFQPGMKETKPDGSLSNVTGAAGNDVFRGDRLPKELVGQYFYGEPVGRIVRQVTTENVEGLTYIQNKYLDKESEFIQSTDPLFRPVDMATAPDGTLYIVDMYRGIIQQGNWTQEGSYLRTKIQQYQMDDVAGNGRIWRVSYDGMPRNTEKPRMYEETSAELVRHLENPNGWWRDTAQKLMVLNQDKSIVPALEEMVKNSDNELARIHALWTLEGLSSLKLELVRSLLKDPSPIIRVQALKASETLYKYGEKSLAEDYRQMTQDADPNVVIQALFSAYILSIDQVEELMASTIESNSAQGVQLVGTQILEKIAEAKEEDANKFEPQQLALYNQGKSIFDSYCSTCHGPKGLGSPAGDGLIAPAFSGSQRIQGHPEYSVKTLLHGLTGDMEGKEYEGVMIAMDMNDDQYIASVISYIRNAFGNEGSFVTPEYVAEIREETKEKEGTYTFEELTGEVPKALILQDNWIVNASSTALQGVGSTKDPSYAFGYKGWKTETSQEPGMWFQVELPDAHNFAEIQFDSRNEFPISYHVSISSDGNNWTKVAEGKGEQGVNNLRWKSEESVRFIKIESTEKGETPWAMRNLILYSR</sequence>
<proteinExistence type="predicted"/>
<dbReference type="InterPro" id="IPR016024">
    <property type="entry name" value="ARM-type_fold"/>
</dbReference>
<dbReference type="SUPFAM" id="SSF49785">
    <property type="entry name" value="Galactose-binding domain-like"/>
    <property type="match status" value="1"/>
</dbReference>
<gene>
    <name evidence="7" type="ORF">ALPR1_12315</name>
</gene>
<dbReference type="AlphaFoldDB" id="A3HT34"/>
<evidence type="ECO:0000256" key="2">
    <source>
        <dbReference type="ARBA" id="ARBA00022723"/>
    </source>
</evidence>
<dbReference type="PROSITE" id="PS51257">
    <property type="entry name" value="PROKAR_LIPOPROTEIN"/>
    <property type="match status" value="1"/>
</dbReference>